<dbReference type="eggNOG" id="ENOG50333Q9">
    <property type="taxonomic scope" value="Bacteria"/>
</dbReference>
<protein>
    <recommendedName>
        <fullName evidence="3">Lipoprotein</fullName>
    </recommendedName>
</protein>
<dbReference type="AlphaFoldDB" id="U4T815"/>
<dbReference type="Proteomes" id="UP000016761">
    <property type="component" value="Unassembled WGS sequence"/>
</dbReference>
<sequence length="242" mass="26898">MNKKRYVLWSSTIFTASLLLSGCQLLTGYQKINNAESANAWAGKIQPIAGEVNIACVGTYHCEIVRIDRTLIIAPDSHEPVNPSMVVDLSNDNGAKSIAKAPMNLKMAPLTNKNAIKIVPLSASAMPGLTNYYARVMPAKREIHVNFYPENNSRYIERFAMIHDFAEVGTYQLRAYQKKSSENSGSLLENASPEPLCIELLQGNKVQRRFCKQLGAERQGEFLETSMSQTVQTVSKNKKVKV</sequence>
<evidence type="ECO:0000313" key="2">
    <source>
        <dbReference type="Proteomes" id="UP000016761"/>
    </source>
</evidence>
<proteinExistence type="predicted"/>
<evidence type="ECO:0008006" key="3">
    <source>
        <dbReference type="Google" id="ProtNLM"/>
    </source>
</evidence>
<evidence type="ECO:0000313" key="1">
    <source>
        <dbReference type="EMBL" id="ERL54884.1"/>
    </source>
</evidence>
<dbReference type="EMBL" id="AUSW01000034">
    <property type="protein sequence ID" value="ERL54884.1"/>
    <property type="molecule type" value="Genomic_DNA"/>
</dbReference>
<keyword evidence="2" id="KW-1185">Reference proteome</keyword>
<name>U4T815_9GAMM</name>
<dbReference type="RefSeq" id="WP_021814853.1">
    <property type="nucleotide sequence ID" value="NZ_AUSW01000034.1"/>
</dbReference>
<dbReference type="STRING" id="1354303.M917_2230"/>
<gene>
    <name evidence="1" type="ORF">M917_2230</name>
</gene>
<reference evidence="1 2" key="1">
    <citation type="journal article" date="2013" name="Genome Announc.">
        <title>Draft Genome Sequence of Psychrobacter aquaticus Strain CMS 56T, Isolated from a Cyanobacterial Mat Sample Collected from Water Bodies in the McMurdo Dry Valley Region of Antarctica.</title>
        <authorList>
            <person name="Reddy G.S."/>
            <person name="Ara S."/>
            <person name="Singh A."/>
            <person name="Kumar Pinnaka A."/>
            <person name="Shivaji S."/>
        </authorList>
    </citation>
    <scope>NUCLEOTIDE SEQUENCE [LARGE SCALE GENOMIC DNA]</scope>
    <source>
        <strain evidence="1 2">CMS 56</strain>
    </source>
</reference>
<organism evidence="1 2">
    <name type="scientific">Psychrobacter aquaticus CMS 56</name>
    <dbReference type="NCBI Taxonomy" id="1354303"/>
    <lineage>
        <taxon>Bacteria</taxon>
        <taxon>Pseudomonadati</taxon>
        <taxon>Pseudomonadota</taxon>
        <taxon>Gammaproteobacteria</taxon>
        <taxon>Moraxellales</taxon>
        <taxon>Moraxellaceae</taxon>
        <taxon>Psychrobacter</taxon>
    </lineage>
</organism>
<dbReference type="PATRIC" id="fig|1354303.4.peg.2196"/>
<dbReference type="OrthoDB" id="6696509at2"/>
<dbReference type="PROSITE" id="PS51257">
    <property type="entry name" value="PROKAR_LIPOPROTEIN"/>
    <property type="match status" value="1"/>
</dbReference>
<comment type="caution">
    <text evidence="1">The sequence shown here is derived from an EMBL/GenBank/DDBJ whole genome shotgun (WGS) entry which is preliminary data.</text>
</comment>
<accession>U4T815</accession>